<dbReference type="Pfam" id="PF00668">
    <property type="entry name" value="Condensation"/>
    <property type="match status" value="2"/>
</dbReference>
<dbReference type="InterPro" id="IPR045851">
    <property type="entry name" value="AMP-bd_C_sf"/>
</dbReference>
<dbReference type="Pfam" id="PF13193">
    <property type="entry name" value="AMP-binding_C"/>
    <property type="match status" value="2"/>
</dbReference>
<proteinExistence type="inferred from homology"/>
<comment type="cofactor">
    <cofactor evidence="1">
        <name>pantetheine 4'-phosphate</name>
        <dbReference type="ChEBI" id="CHEBI:47942"/>
    </cofactor>
</comment>
<dbReference type="Pfam" id="PF00501">
    <property type="entry name" value="AMP-binding"/>
    <property type="match status" value="2"/>
</dbReference>
<dbReference type="SUPFAM" id="SSF47336">
    <property type="entry name" value="ACP-like"/>
    <property type="match status" value="2"/>
</dbReference>
<keyword evidence="8" id="KW-1185">Reference proteome</keyword>
<dbReference type="NCBIfam" id="TIGR01733">
    <property type="entry name" value="AA-adenyl-dom"/>
    <property type="match status" value="2"/>
</dbReference>
<dbReference type="RefSeq" id="WP_386043335.1">
    <property type="nucleotide sequence ID" value="NZ_JBHUIO010000002.1"/>
</dbReference>
<dbReference type="CDD" id="cd05930">
    <property type="entry name" value="A_NRPS"/>
    <property type="match status" value="1"/>
</dbReference>
<dbReference type="InterPro" id="IPR000873">
    <property type="entry name" value="AMP-dep_synth/lig_dom"/>
</dbReference>
<evidence type="ECO:0000256" key="3">
    <source>
        <dbReference type="ARBA" id="ARBA00022450"/>
    </source>
</evidence>
<dbReference type="Gene3D" id="3.30.300.30">
    <property type="match status" value="2"/>
</dbReference>
<dbReference type="NCBIfam" id="NF003417">
    <property type="entry name" value="PRK04813.1"/>
    <property type="match status" value="2"/>
</dbReference>
<reference evidence="8" key="1">
    <citation type="journal article" date="2019" name="Int. J. Syst. Evol. Microbiol.">
        <title>The Global Catalogue of Microorganisms (GCM) 10K type strain sequencing project: providing services to taxonomists for standard genome sequencing and annotation.</title>
        <authorList>
            <consortium name="The Broad Institute Genomics Platform"/>
            <consortium name="The Broad Institute Genome Sequencing Center for Infectious Disease"/>
            <person name="Wu L."/>
            <person name="Ma J."/>
        </authorList>
    </citation>
    <scope>NUCLEOTIDE SEQUENCE [LARGE SCALE GENOMIC DNA]</scope>
    <source>
        <strain evidence="8">CGMCC 1.13574</strain>
    </source>
</reference>
<dbReference type="PROSITE" id="PS50075">
    <property type="entry name" value="CARRIER"/>
    <property type="match status" value="2"/>
</dbReference>
<dbReference type="Gene3D" id="2.30.38.10">
    <property type="entry name" value="Luciferase, Domain 3"/>
    <property type="match status" value="2"/>
</dbReference>
<dbReference type="Pfam" id="PF00550">
    <property type="entry name" value="PP-binding"/>
    <property type="match status" value="2"/>
</dbReference>
<feature type="domain" description="Carrier" evidence="6">
    <location>
        <begin position="704"/>
        <end position="779"/>
    </location>
</feature>
<dbReference type="SUPFAM" id="SSF56801">
    <property type="entry name" value="Acetyl-CoA synthetase-like"/>
    <property type="match status" value="2"/>
</dbReference>
<dbReference type="InterPro" id="IPR010071">
    <property type="entry name" value="AA_adenyl_dom"/>
</dbReference>
<feature type="domain" description="Carrier" evidence="6">
    <location>
        <begin position="1771"/>
        <end position="1846"/>
    </location>
</feature>
<keyword evidence="5" id="KW-0045">Antibiotic biosynthesis</keyword>
<dbReference type="CDD" id="cd19531">
    <property type="entry name" value="LCL_NRPS-like"/>
    <property type="match status" value="2"/>
</dbReference>
<evidence type="ECO:0000256" key="4">
    <source>
        <dbReference type="ARBA" id="ARBA00022553"/>
    </source>
</evidence>
<dbReference type="InterPro" id="IPR020806">
    <property type="entry name" value="PKS_PP-bd"/>
</dbReference>
<dbReference type="PANTHER" id="PTHR45527">
    <property type="entry name" value="NONRIBOSOMAL PEPTIDE SYNTHETASE"/>
    <property type="match status" value="1"/>
</dbReference>
<evidence type="ECO:0000313" key="7">
    <source>
        <dbReference type="EMBL" id="MFD2168535.1"/>
    </source>
</evidence>
<dbReference type="EMBL" id="JBHUIO010000002">
    <property type="protein sequence ID" value="MFD2168535.1"/>
    <property type="molecule type" value="Genomic_DNA"/>
</dbReference>
<name>A0ABW4ZS94_9BACL</name>
<dbReference type="InterPro" id="IPR036736">
    <property type="entry name" value="ACP-like_sf"/>
</dbReference>
<dbReference type="Gene3D" id="1.10.1200.10">
    <property type="entry name" value="ACP-like"/>
    <property type="match status" value="2"/>
</dbReference>
<dbReference type="Gene3D" id="3.30.559.30">
    <property type="entry name" value="Nonribosomal peptide synthetase, condensation domain"/>
    <property type="match status" value="3"/>
</dbReference>
<evidence type="ECO:0000313" key="8">
    <source>
        <dbReference type="Proteomes" id="UP001597343"/>
    </source>
</evidence>
<comment type="caution">
    <text evidence="7">The sequence shown here is derived from an EMBL/GenBank/DDBJ whole genome shotgun (WGS) entry which is preliminary data.</text>
</comment>
<dbReference type="Gene3D" id="3.30.559.10">
    <property type="entry name" value="Chloramphenicol acetyltransferase-like domain"/>
    <property type="match status" value="2"/>
</dbReference>
<dbReference type="CDD" id="cd17651">
    <property type="entry name" value="A_NRPS_VisG_like"/>
    <property type="match status" value="1"/>
</dbReference>
<dbReference type="Proteomes" id="UP001597343">
    <property type="component" value="Unassembled WGS sequence"/>
</dbReference>
<evidence type="ECO:0000256" key="2">
    <source>
        <dbReference type="ARBA" id="ARBA00006432"/>
    </source>
</evidence>
<comment type="similarity">
    <text evidence="2">Belongs to the ATP-dependent AMP-binding enzyme family.</text>
</comment>
<evidence type="ECO:0000256" key="5">
    <source>
        <dbReference type="ARBA" id="ARBA00023194"/>
    </source>
</evidence>
<dbReference type="SUPFAM" id="SSF52777">
    <property type="entry name" value="CoA-dependent acyltransferases"/>
    <property type="match status" value="4"/>
</dbReference>
<gene>
    <name evidence="7" type="ORF">ACFSOY_00700</name>
</gene>
<sequence>MIHMPAVRERTEPALHAVKTEVISLPVQLPEAVDLQVGASALAALLYRYTGEELIYIQMVDALLMWQPAAEMPFAQFVQTAEQVKHGDQESLDVLYSSLEAEADFSAQAQAVLERSSAEIALFVSHRGEGLFICRTDRLSKALLSQLGDHYVRLLDAVIADPGKRLKDLPLLSEAERTRQLVEWNDASLALPPLCSLHELFARQAAETPDRVAVVCGADFLTFADLNRRANRLAHHLQRLGIGPERTVGLCLSVGIELMIALLAVWKAGGAYVPIDPAYPKERKLYVIEDAELSVLLTESRLVGALPAHQAIQLTLDQIEPDLASEADTDPSCAGHPQQLAYIIYTSGSTGKPKGVLIEHASLFNHLHALRHAIYQQQERPLQVALNSSLAFDASLAQIELMLQGHTLHLLVEEVRLDPQKLVEYVRERKIDVLDGTPSQVRLLLRAGLLARGQHLPSVMLIGGEAIDQQLWRELAAASETACYNVYGPTENTIDALYCQIKADQQGPALGRPIPNVEVYIVDEHLQPVPVGVPGELLIGGRGLARGYLHRPALTAEKFIPHPFATENGTRLYRTGDLACYRADGTVEFLGRLDDQVKLNGFRIELSEIAKVIAEHPSVADAVVLVREDEPAFSRLVAYVISSTISLSSRELQAFVRQYLPSYMVPVSFVFLDSFPLTVNGKLDQRALPTPDLIDCEEAAEYEAPRDRTERKVAELFARLLGRTRVGVRADFFDLGGNSLLAAQAVSRLHDTFGVELSVRTLFESPTVAELSEQVESAIAAGASFHLPPITNRSREAPLPLSHAQQRMWFLDQFEQNSALYNIPTGIRLSGSLNLEALSKSFYAVVERHEALRTTFSLQGEQPVQVIAAAPADNMFTVIDLSDYPGDPDAEVHQLTTEVAERPFDLQKGPLLHAALFRLSAVEHVLIINLHHSVADGWSLGVFTEELAMLYRHYAAGAAVQLPELPFQYADYAAWQQEWLQGEVLQSQISFWREQLDGAPPILQLPTDRPRPATRSVRGSTELFLVPRQVLDKLNELCRREGASLYMCLLAGFKTLLYRYSGQADLSVGSPVAGRHRGETENLIGFFVNTLVMRTQLSGEMSFVDLLQQVRDVSLRAFANQDLPFDRLVEELVLERDLSSSPLFQVLFVLQNAFYETVQFPDIQSEEFFVDTSTAKFDLTLQMHEAEQGLVASLEYSTDLFDRATILRMIVHLQNLFQSIVERPEMEIGKLSMLTEAETRQLLFDWNDTRADYPEDKCMHQLFEFFAAQTPDEIALVYRDERMTYRELNERANRLAHYLQNVGVGPEVIVGICLERSLDMVIGLLGILKAGGAFVALDPAYPKDRLAFVMEDTSIPFVLTQSSVQDVLPAHSGRLILLDRDREAIDSQSPEDLQSGVGPDNLIYLIYTSGSTGRPKAIAMRHQPLTNMTWWQVNSFAHRGKARVLQFASLNFDVSYQELFTTFYQGGTVIIPDEETRRDSHKLLELIVEQRIERIFLPFILLTQLAEVGESGGPLPHDLREIITAGEQLQMTASIVSWLEKLGCPLHNQYGPSEAHVVTCNTLTGAPREWPVLPAVGKPIANVQIYVLDPYMHPVPIGVSGEVYVGGDCLARGYFNRPELTERVFLADPFAKRPGAKLYKTGDLARWLPDGSLEFLGRTDDQVKIRGFRVELGEITAVLSKHPELKEVAVIAREDQPGNKRLVAYVVPLLPDRAPTIANLSEHILKTLPKHMVPSAFVVMDKLPLTHNGKLERKALPMPEQARAKVDLVKAPRTPVEAIIAGAWAEVLGCEQISIEDNFFELGGHSLLATRVVTRLKQAWQIDLPVRALFQSPTVAQLAQQIESITRGEGEQLPPLTKLARQGDIPLSFAQQRLWFFDQLSEERALYNVPTLWKINGSLQLEALRWSLNRIVERHEALRTSFQEKAGEPIQVISPPFEVPLLETDLTHLGAGATAEARLRAKHAAAIPFDLATGRLIRAHVYRTAAQETLLLLNLHHIVSDGWSIGVLWKELAALYESFLDAEPIDLPNLEIQYADFARWKRDWMRGDLLAKRLEFWRDQLKGPLPVLHLPTDHPRGEMQTYRGYTRGNLLSQSLHQQLNELAKRQGVTLYMLLLAAYMTLLFRLTGQSDQLVGSPIANRNRAETEELIGFFVNTIVLRVNLADNPQFSEVVKKVRDTALAAYAHQDVPFDKLVELHPDRDPRFSPLFQTMFVLQNNRTPAGKLADLTVEAQTLDNDVAKFELTLYMEEKADGLLAEFEYNSDLFADRTIARLQQHWQALLAGIAEAPDRRISALPIVSAEDGAVDEAELEELF</sequence>
<dbReference type="Gene3D" id="3.40.50.980">
    <property type="match status" value="4"/>
</dbReference>
<protein>
    <submittedName>
        <fullName evidence="7">Amino acid adenylation domain-containing protein</fullName>
    </submittedName>
</protein>
<dbReference type="PROSITE" id="PS00012">
    <property type="entry name" value="PHOSPHOPANTETHEINE"/>
    <property type="match status" value="2"/>
</dbReference>
<evidence type="ECO:0000259" key="6">
    <source>
        <dbReference type="PROSITE" id="PS50075"/>
    </source>
</evidence>
<keyword evidence="4" id="KW-0597">Phosphoprotein</keyword>
<dbReference type="SMART" id="SM00823">
    <property type="entry name" value="PKS_PP"/>
    <property type="match status" value="2"/>
</dbReference>
<dbReference type="InterPro" id="IPR025110">
    <property type="entry name" value="AMP-bd_C"/>
</dbReference>
<dbReference type="InterPro" id="IPR020845">
    <property type="entry name" value="AMP-binding_CS"/>
</dbReference>
<dbReference type="InterPro" id="IPR009081">
    <property type="entry name" value="PP-bd_ACP"/>
</dbReference>
<dbReference type="PROSITE" id="PS00455">
    <property type="entry name" value="AMP_BINDING"/>
    <property type="match status" value="2"/>
</dbReference>
<evidence type="ECO:0000256" key="1">
    <source>
        <dbReference type="ARBA" id="ARBA00001957"/>
    </source>
</evidence>
<keyword evidence="3" id="KW-0596">Phosphopantetheine</keyword>
<dbReference type="PANTHER" id="PTHR45527:SF1">
    <property type="entry name" value="FATTY ACID SYNTHASE"/>
    <property type="match status" value="1"/>
</dbReference>
<accession>A0ABW4ZS94</accession>
<dbReference type="InterPro" id="IPR023213">
    <property type="entry name" value="CAT-like_dom_sf"/>
</dbReference>
<dbReference type="InterPro" id="IPR006162">
    <property type="entry name" value="Ppantetheine_attach_site"/>
</dbReference>
<dbReference type="InterPro" id="IPR001242">
    <property type="entry name" value="Condensation_dom"/>
</dbReference>
<organism evidence="7 8">
    <name type="scientific">Tumebacillus lipolyticus</name>
    <dbReference type="NCBI Taxonomy" id="1280370"/>
    <lineage>
        <taxon>Bacteria</taxon>
        <taxon>Bacillati</taxon>
        <taxon>Bacillota</taxon>
        <taxon>Bacilli</taxon>
        <taxon>Bacillales</taxon>
        <taxon>Alicyclobacillaceae</taxon>
        <taxon>Tumebacillus</taxon>
    </lineage>
</organism>